<sequence>MHVDTLNKIYLAISEIVQIIEQCRYDDELSEGYKREILDQEKVYD</sequence>
<organism evidence="1 2">
    <name type="scientific">Prochlorococcus marinus str. MIT 9401</name>
    <dbReference type="NCBI Taxonomy" id="167551"/>
    <lineage>
        <taxon>Bacteria</taxon>
        <taxon>Bacillati</taxon>
        <taxon>Cyanobacteriota</taxon>
        <taxon>Cyanophyceae</taxon>
        <taxon>Synechococcales</taxon>
        <taxon>Prochlorococcaceae</taxon>
        <taxon>Prochlorococcus</taxon>
    </lineage>
</organism>
<evidence type="ECO:0000313" key="2">
    <source>
        <dbReference type="Proteomes" id="UP000030481"/>
    </source>
</evidence>
<comment type="caution">
    <text evidence="1">The sequence shown here is derived from an EMBL/GenBank/DDBJ whole genome shotgun (WGS) entry which is preliminary data.</text>
</comment>
<proteinExistence type="predicted"/>
<accession>A0A0A2B0X7</accession>
<reference evidence="2" key="1">
    <citation type="journal article" date="2014" name="Sci. Data">
        <title>Genomes of diverse isolates of the marine cyanobacterium Prochlorococcus.</title>
        <authorList>
            <person name="Biller S."/>
            <person name="Berube P."/>
            <person name="Thompson J."/>
            <person name="Kelly L."/>
            <person name="Roggensack S."/>
            <person name="Awad L."/>
            <person name="Roache-Johnson K."/>
            <person name="Ding H."/>
            <person name="Giovannoni S.J."/>
            <person name="Moore L.R."/>
            <person name="Chisholm S.W."/>
        </authorList>
    </citation>
    <scope>NUCLEOTIDE SEQUENCE [LARGE SCALE GENOMIC DNA]</scope>
</reference>
<dbReference type="AlphaFoldDB" id="A0A0A2B0X7"/>
<evidence type="ECO:0000313" key="1">
    <source>
        <dbReference type="EMBL" id="KGG07496.1"/>
    </source>
</evidence>
<name>A0A0A2B0X7_PROMR</name>
<protein>
    <submittedName>
        <fullName evidence="1">Uncharacterized protein</fullName>
    </submittedName>
</protein>
<dbReference type="EMBL" id="JNAR01000015">
    <property type="protein sequence ID" value="KGG07496.1"/>
    <property type="molecule type" value="Genomic_DNA"/>
</dbReference>
<dbReference type="Proteomes" id="UP000030481">
    <property type="component" value="Unassembled WGS sequence"/>
</dbReference>
<gene>
    <name evidence="1" type="ORF">EV01_1111</name>
</gene>